<dbReference type="EMBL" id="JAGMUV010000019">
    <property type="protein sequence ID" value="KAH7127565.1"/>
    <property type="molecule type" value="Genomic_DNA"/>
</dbReference>
<dbReference type="Proteomes" id="UP000738349">
    <property type="component" value="Unassembled WGS sequence"/>
</dbReference>
<feature type="compositionally biased region" description="Pro residues" evidence="1">
    <location>
        <begin position="94"/>
        <end position="109"/>
    </location>
</feature>
<reference evidence="2" key="1">
    <citation type="journal article" date="2021" name="Nat. Commun.">
        <title>Genetic determinants of endophytism in the Arabidopsis root mycobiome.</title>
        <authorList>
            <person name="Mesny F."/>
            <person name="Miyauchi S."/>
            <person name="Thiergart T."/>
            <person name="Pickel B."/>
            <person name="Atanasova L."/>
            <person name="Karlsson M."/>
            <person name="Huettel B."/>
            <person name="Barry K.W."/>
            <person name="Haridas S."/>
            <person name="Chen C."/>
            <person name="Bauer D."/>
            <person name="Andreopoulos W."/>
            <person name="Pangilinan J."/>
            <person name="LaButti K."/>
            <person name="Riley R."/>
            <person name="Lipzen A."/>
            <person name="Clum A."/>
            <person name="Drula E."/>
            <person name="Henrissat B."/>
            <person name="Kohler A."/>
            <person name="Grigoriev I.V."/>
            <person name="Martin F.M."/>
            <person name="Hacquard S."/>
        </authorList>
    </citation>
    <scope>NUCLEOTIDE SEQUENCE</scope>
    <source>
        <strain evidence="2">MPI-CAGE-AT-0147</strain>
    </source>
</reference>
<feature type="compositionally biased region" description="Polar residues" evidence="1">
    <location>
        <begin position="1"/>
        <end position="30"/>
    </location>
</feature>
<protein>
    <submittedName>
        <fullName evidence="2">Uncharacterized protein</fullName>
    </submittedName>
</protein>
<sequence>MPQTRQSARNPRTNAVQATDAQNSVVAKSSPQKRRRETSSPLYDPAVSHLPPLTMEPPSERLGLSSDQTLPPRPEKESEPKKEPEPEPKKEPGPTEPTLPAAEPPILPQPVPKTVSQEQRRKQELGITIAQVLEPISQDDFGEVPWMHLHARICGFVTNFRSEIKKSGKHTWECLDAGTQEEFISWAPDARNIFSTFEGDEILFTSWIWRILANSVFNVQSPDIEWTSPYFKAQNEMRNWLLEKTPDISTRSSLTLFWHHWNYVAGKMFVGSTTPQHLCDVTIPSRIDPASIAKILCSSLGSNLPTELSKFSKESLEKVCEVVVKVDGHFNDTLRDFKLSFCHPETEKPSGFEFQPEISVLPGYAMHDIHLKWLHLSHLLYHGENIEHENKGRRVGHTVDFVVSPLVLMRRFTDSYGIDRIFAPMSVYVDFSKGQEADEGEAQSLDSYMKTVLDRSW</sequence>
<dbReference type="OrthoDB" id="5130600at2759"/>
<comment type="caution">
    <text evidence="2">The sequence shown here is derived from an EMBL/GenBank/DDBJ whole genome shotgun (WGS) entry which is preliminary data.</text>
</comment>
<organism evidence="2 3">
    <name type="scientific">Dactylonectria macrodidyma</name>
    <dbReference type="NCBI Taxonomy" id="307937"/>
    <lineage>
        <taxon>Eukaryota</taxon>
        <taxon>Fungi</taxon>
        <taxon>Dikarya</taxon>
        <taxon>Ascomycota</taxon>
        <taxon>Pezizomycotina</taxon>
        <taxon>Sordariomycetes</taxon>
        <taxon>Hypocreomycetidae</taxon>
        <taxon>Hypocreales</taxon>
        <taxon>Nectriaceae</taxon>
        <taxon>Dactylonectria</taxon>
    </lineage>
</organism>
<dbReference type="AlphaFoldDB" id="A0A9P9IQJ7"/>
<keyword evidence="3" id="KW-1185">Reference proteome</keyword>
<name>A0A9P9IQJ7_9HYPO</name>
<feature type="compositionally biased region" description="Basic and acidic residues" evidence="1">
    <location>
        <begin position="73"/>
        <end position="93"/>
    </location>
</feature>
<evidence type="ECO:0000256" key="1">
    <source>
        <dbReference type="SAM" id="MobiDB-lite"/>
    </source>
</evidence>
<evidence type="ECO:0000313" key="3">
    <source>
        <dbReference type="Proteomes" id="UP000738349"/>
    </source>
</evidence>
<evidence type="ECO:0000313" key="2">
    <source>
        <dbReference type="EMBL" id="KAH7127565.1"/>
    </source>
</evidence>
<proteinExistence type="predicted"/>
<accession>A0A9P9IQJ7</accession>
<feature type="region of interest" description="Disordered" evidence="1">
    <location>
        <begin position="1"/>
        <end position="109"/>
    </location>
</feature>
<gene>
    <name evidence="2" type="ORF">EDB81DRAFT_907907</name>
</gene>